<evidence type="ECO:0000256" key="7">
    <source>
        <dbReference type="SAM" id="Phobius"/>
    </source>
</evidence>
<dbReference type="OrthoDB" id="655540at2759"/>
<accession>A0A834YQG6</accession>
<keyword evidence="5 7" id="KW-1133">Transmembrane helix</keyword>
<dbReference type="OMA" id="YTRITIL"/>
<evidence type="ECO:0000256" key="4">
    <source>
        <dbReference type="ARBA" id="ARBA00022970"/>
    </source>
</evidence>
<name>A0A834YQG6_TETSI</name>
<keyword evidence="10" id="KW-1185">Reference proteome</keyword>
<keyword evidence="3 7" id="KW-0812">Transmembrane</keyword>
<keyword evidence="6 7" id="KW-0472">Membrane</keyword>
<feature type="transmembrane region" description="Helical" evidence="7">
    <location>
        <begin position="173"/>
        <end position="192"/>
    </location>
</feature>
<organism evidence="9 10">
    <name type="scientific">Tetracentron sinense</name>
    <name type="common">Spur-leaf</name>
    <dbReference type="NCBI Taxonomy" id="13715"/>
    <lineage>
        <taxon>Eukaryota</taxon>
        <taxon>Viridiplantae</taxon>
        <taxon>Streptophyta</taxon>
        <taxon>Embryophyta</taxon>
        <taxon>Tracheophyta</taxon>
        <taxon>Spermatophyta</taxon>
        <taxon>Magnoliopsida</taxon>
        <taxon>Trochodendrales</taxon>
        <taxon>Trochodendraceae</taxon>
        <taxon>Tetracentron</taxon>
    </lineage>
</organism>
<feature type="transmembrane region" description="Helical" evidence="7">
    <location>
        <begin position="204"/>
        <end position="225"/>
    </location>
</feature>
<dbReference type="AlphaFoldDB" id="A0A834YQG6"/>
<proteinExistence type="predicted"/>
<evidence type="ECO:0000256" key="3">
    <source>
        <dbReference type="ARBA" id="ARBA00022692"/>
    </source>
</evidence>
<feature type="domain" description="Amino acid transporter transmembrane" evidence="8">
    <location>
        <begin position="21"/>
        <end position="225"/>
    </location>
</feature>
<comment type="subcellular location">
    <subcellularLocation>
        <location evidence="1">Membrane</location>
    </subcellularLocation>
</comment>
<comment type="caution">
    <text evidence="9">The sequence shown here is derived from an EMBL/GenBank/DDBJ whole genome shotgun (WGS) entry which is preliminary data.</text>
</comment>
<protein>
    <recommendedName>
        <fullName evidence="8">Amino acid transporter transmembrane domain-containing protein</fullName>
    </recommendedName>
</protein>
<evidence type="ECO:0000256" key="6">
    <source>
        <dbReference type="ARBA" id="ARBA00023136"/>
    </source>
</evidence>
<dbReference type="GO" id="GO:0006865">
    <property type="term" value="P:amino acid transport"/>
    <property type="evidence" value="ECO:0007669"/>
    <property type="project" value="UniProtKB-KW"/>
</dbReference>
<evidence type="ECO:0000313" key="9">
    <source>
        <dbReference type="EMBL" id="KAF8390157.1"/>
    </source>
</evidence>
<evidence type="ECO:0000256" key="5">
    <source>
        <dbReference type="ARBA" id="ARBA00022989"/>
    </source>
</evidence>
<dbReference type="PANTHER" id="PTHR48017">
    <property type="entry name" value="OS05G0424000 PROTEIN-RELATED"/>
    <property type="match status" value="1"/>
</dbReference>
<dbReference type="GO" id="GO:0016020">
    <property type="term" value="C:membrane"/>
    <property type="evidence" value="ECO:0007669"/>
    <property type="project" value="UniProtKB-SubCell"/>
</dbReference>
<dbReference type="InterPro" id="IPR013057">
    <property type="entry name" value="AA_transpt_TM"/>
</dbReference>
<sequence length="232" mass="25988">MAEKMGLPPYPIDVGFSGKGELFNLGGIPTEIRFYAFCYCVHPAFPAIYSSMKDRSQFSKVLVICFSLSTLIYTSIAILGYSMFGQNVMYPVLIFNLPVGEISSKIAIYFMLAAPLPRYAMMSRRLATVMESCLPSYYNNKPMSLLIRSLLLISTVIVALAFPFSVYLMTPTIAFLSVTASILLPCICYLKIFEVYRMWGYELVILVGVMILGISIGCMSIYSSIKEMVMHF</sequence>
<dbReference type="EMBL" id="JABCRI010000018">
    <property type="protein sequence ID" value="KAF8390157.1"/>
    <property type="molecule type" value="Genomic_DNA"/>
</dbReference>
<feature type="transmembrane region" description="Helical" evidence="7">
    <location>
        <begin position="90"/>
        <end position="116"/>
    </location>
</feature>
<dbReference type="Proteomes" id="UP000655225">
    <property type="component" value="Unassembled WGS sequence"/>
</dbReference>
<evidence type="ECO:0000256" key="2">
    <source>
        <dbReference type="ARBA" id="ARBA00022448"/>
    </source>
</evidence>
<keyword evidence="4" id="KW-0029">Amino-acid transport</keyword>
<evidence type="ECO:0000313" key="10">
    <source>
        <dbReference type="Proteomes" id="UP000655225"/>
    </source>
</evidence>
<feature type="transmembrane region" description="Helical" evidence="7">
    <location>
        <begin position="145"/>
        <end position="167"/>
    </location>
</feature>
<dbReference type="Pfam" id="PF01490">
    <property type="entry name" value="Aa_trans"/>
    <property type="match status" value="1"/>
</dbReference>
<evidence type="ECO:0000259" key="8">
    <source>
        <dbReference type="Pfam" id="PF01490"/>
    </source>
</evidence>
<evidence type="ECO:0000256" key="1">
    <source>
        <dbReference type="ARBA" id="ARBA00004370"/>
    </source>
</evidence>
<feature type="transmembrane region" description="Helical" evidence="7">
    <location>
        <begin position="61"/>
        <end position="84"/>
    </location>
</feature>
<gene>
    <name evidence="9" type="ORF">HHK36_024679</name>
</gene>
<reference evidence="9 10" key="1">
    <citation type="submission" date="2020-04" db="EMBL/GenBank/DDBJ databases">
        <title>Plant Genome Project.</title>
        <authorList>
            <person name="Zhang R.-G."/>
        </authorList>
    </citation>
    <scope>NUCLEOTIDE SEQUENCE [LARGE SCALE GENOMIC DNA]</scope>
    <source>
        <strain evidence="9">YNK0</strain>
        <tissue evidence="9">Leaf</tissue>
    </source>
</reference>
<keyword evidence="2" id="KW-0813">Transport</keyword>